<reference evidence="1 2" key="1">
    <citation type="journal article" date="2009" name="Genome Res.">
        <title>Whole genome sequence of Desulfovibrio magneticus strain RS-1 revealed common gene clusters in magnetotactic bacteria.</title>
        <authorList>
            <person name="Nakazawa H."/>
            <person name="Arakaki A."/>
            <person name="Narita-Yamada S."/>
            <person name="Yashiro I."/>
            <person name="Jinno K."/>
            <person name="Aoki N."/>
            <person name="Tsuruyama A."/>
            <person name="Okamura Y."/>
            <person name="Tanikawa S."/>
            <person name="Fujita N."/>
            <person name="Takeyama H."/>
            <person name="Matsunaga T."/>
        </authorList>
    </citation>
    <scope>NUCLEOTIDE SEQUENCE [LARGE SCALE GENOMIC DNA]</scope>
    <source>
        <strain evidence="2">ATCC 700980 / DSM 13731 / RS-1</strain>
    </source>
</reference>
<evidence type="ECO:0000313" key="1">
    <source>
        <dbReference type="EMBL" id="BAH75720.1"/>
    </source>
</evidence>
<accession>C4XSM3</accession>
<gene>
    <name evidence="1" type="ordered locus">DMR_22290</name>
</gene>
<sequence>MAERAMESPVACRLATGSPRMASSLLPSRLRCHAQVATGRAAGRLARWCMGLALILALGQPTPALADADRFEVSLIARTLGYRDMREPTSFTPSAAFVPQQGGWVRNWTEQRGYVEAVYRLLDTNQVVLALGGQVGASVGRFEAKNVEQGVYEAWETRPAFLWGPCARLILRRQPGAGVFARFDYAFFSAAAPEAREEGANRSGGGTPPSARDAFFSWTSHEATARLGYDFGPVEAAAGASLVAFRLDKRLTHHADPAGATGNALAAILALNALPSRYGYEPRSLVVPFLSLAVRPAAGLTLEGSIRPADQPDVALRLAVFF</sequence>
<dbReference type="Proteomes" id="UP000009071">
    <property type="component" value="Chromosome"/>
</dbReference>
<organism evidence="1 2">
    <name type="scientific">Solidesulfovibrio magneticus (strain ATCC 700980 / DSM 13731 / RS-1)</name>
    <name type="common">Desulfovibrio magneticus</name>
    <dbReference type="NCBI Taxonomy" id="573370"/>
    <lineage>
        <taxon>Bacteria</taxon>
        <taxon>Pseudomonadati</taxon>
        <taxon>Thermodesulfobacteriota</taxon>
        <taxon>Desulfovibrionia</taxon>
        <taxon>Desulfovibrionales</taxon>
        <taxon>Desulfovibrionaceae</taxon>
        <taxon>Solidesulfovibrio</taxon>
    </lineage>
</organism>
<dbReference type="KEGG" id="dma:DMR_22290"/>
<proteinExistence type="predicted"/>
<dbReference type="HOGENOM" id="CLU_862567_0_0_7"/>
<dbReference type="EMBL" id="AP010904">
    <property type="protein sequence ID" value="BAH75720.1"/>
    <property type="molecule type" value="Genomic_DNA"/>
</dbReference>
<name>C4XSM3_SOLM1</name>
<evidence type="ECO:0000313" key="2">
    <source>
        <dbReference type="Proteomes" id="UP000009071"/>
    </source>
</evidence>
<dbReference type="eggNOG" id="ENOG50317SH">
    <property type="taxonomic scope" value="Bacteria"/>
</dbReference>
<keyword evidence="2" id="KW-1185">Reference proteome</keyword>
<dbReference type="STRING" id="573370.DMR_22290"/>
<dbReference type="AlphaFoldDB" id="C4XSM3"/>
<protein>
    <submittedName>
        <fullName evidence="1">Uncharacterized protein</fullName>
    </submittedName>
</protein>